<dbReference type="GO" id="GO:0020037">
    <property type="term" value="F:heme binding"/>
    <property type="evidence" value="ECO:0007669"/>
    <property type="project" value="InterPro"/>
</dbReference>
<organism evidence="7 8">
    <name type="scientific">Pristionchus entomophagus</name>
    <dbReference type="NCBI Taxonomy" id="358040"/>
    <lineage>
        <taxon>Eukaryota</taxon>
        <taxon>Metazoa</taxon>
        <taxon>Ecdysozoa</taxon>
        <taxon>Nematoda</taxon>
        <taxon>Chromadorea</taxon>
        <taxon>Rhabditida</taxon>
        <taxon>Rhabditina</taxon>
        <taxon>Diplogasteromorpha</taxon>
        <taxon>Diplogasteroidea</taxon>
        <taxon>Neodiplogasteridae</taxon>
        <taxon>Pristionchus</taxon>
    </lineage>
</organism>
<keyword evidence="8" id="KW-1185">Reference proteome</keyword>
<evidence type="ECO:0000256" key="1">
    <source>
        <dbReference type="ARBA" id="ARBA00001971"/>
    </source>
</evidence>
<evidence type="ECO:0008006" key="9">
    <source>
        <dbReference type="Google" id="ProtNLM"/>
    </source>
</evidence>
<dbReference type="InterPro" id="IPR002401">
    <property type="entry name" value="Cyt_P450_E_grp-I"/>
</dbReference>
<keyword evidence="6" id="KW-0503">Monooxygenase</keyword>
<comment type="cofactor">
    <cofactor evidence="1">
        <name>heme</name>
        <dbReference type="ChEBI" id="CHEBI:30413"/>
    </cofactor>
</comment>
<dbReference type="InterPro" id="IPR001128">
    <property type="entry name" value="Cyt_P450"/>
</dbReference>
<dbReference type="Pfam" id="PF00067">
    <property type="entry name" value="p450"/>
    <property type="match status" value="1"/>
</dbReference>
<evidence type="ECO:0000256" key="5">
    <source>
        <dbReference type="ARBA" id="ARBA00023004"/>
    </source>
</evidence>
<evidence type="ECO:0000313" key="7">
    <source>
        <dbReference type="EMBL" id="GMS96349.1"/>
    </source>
</evidence>
<dbReference type="PRINTS" id="PR00463">
    <property type="entry name" value="EP450I"/>
</dbReference>
<comment type="caution">
    <text evidence="7">The sequence shown here is derived from an EMBL/GenBank/DDBJ whole genome shotgun (WGS) entry which is preliminary data.</text>
</comment>
<dbReference type="InterPro" id="IPR036396">
    <property type="entry name" value="Cyt_P450_sf"/>
</dbReference>
<dbReference type="PANTHER" id="PTHR24303:SF31">
    <property type="entry name" value="CYTOCHROME P450 307A1-RELATED"/>
    <property type="match status" value="1"/>
</dbReference>
<dbReference type="GO" id="GO:0004497">
    <property type="term" value="F:monooxygenase activity"/>
    <property type="evidence" value="ECO:0007669"/>
    <property type="project" value="UniProtKB-KW"/>
</dbReference>
<gene>
    <name evidence="7" type="ORF">PENTCL1PPCAC_18524</name>
</gene>
<accession>A0AAV5TQ04</accession>
<evidence type="ECO:0000256" key="3">
    <source>
        <dbReference type="ARBA" id="ARBA00022723"/>
    </source>
</evidence>
<keyword evidence="3" id="KW-0479">Metal-binding</keyword>
<sequence length="198" mass="23038">MWHLKDLLDGVLESVQSAQMLVADTNSWLEGLLPVVVEYRRLGFVLQDFFRHELELNRQQMENEEEKKGETSIDINPHNLCRRYLAEPEKLLNGDMDLIVLAGDIWTGGMETTLTSIRWAILFFTQNPDVQEKLHEEIMKRYPRRSSGQFSFSTRHELPYLCAVMDEVLRLANVLPWNISHHALKTFKLNEHTMKGGS</sequence>
<reference evidence="7" key="1">
    <citation type="submission" date="2023-10" db="EMBL/GenBank/DDBJ databases">
        <title>Genome assembly of Pristionchus species.</title>
        <authorList>
            <person name="Yoshida K."/>
            <person name="Sommer R.J."/>
        </authorList>
    </citation>
    <scope>NUCLEOTIDE SEQUENCE</scope>
    <source>
        <strain evidence="7">RS0144</strain>
    </source>
</reference>
<dbReference type="GO" id="GO:0016705">
    <property type="term" value="F:oxidoreductase activity, acting on paired donors, with incorporation or reduction of molecular oxygen"/>
    <property type="evidence" value="ECO:0007669"/>
    <property type="project" value="InterPro"/>
</dbReference>
<dbReference type="EMBL" id="BTSX01000004">
    <property type="protein sequence ID" value="GMS96349.1"/>
    <property type="molecule type" value="Genomic_DNA"/>
</dbReference>
<dbReference type="GO" id="GO:0005506">
    <property type="term" value="F:iron ion binding"/>
    <property type="evidence" value="ECO:0007669"/>
    <property type="project" value="InterPro"/>
</dbReference>
<name>A0AAV5TQ04_9BILA</name>
<evidence type="ECO:0000256" key="6">
    <source>
        <dbReference type="ARBA" id="ARBA00023033"/>
    </source>
</evidence>
<dbReference type="Gene3D" id="1.10.630.10">
    <property type="entry name" value="Cytochrome P450"/>
    <property type="match status" value="1"/>
</dbReference>
<evidence type="ECO:0000313" key="8">
    <source>
        <dbReference type="Proteomes" id="UP001432027"/>
    </source>
</evidence>
<evidence type="ECO:0000256" key="4">
    <source>
        <dbReference type="ARBA" id="ARBA00023002"/>
    </source>
</evidence>
<dbReference type="PANTHER" id="PTHR24303">
    <property type="entry name" value="HEME-BINDING MONOOXYGENASE FAMILY"/>
    <property type="match status" value="1"/>
</dbReference>
<keyword evidence="4" id="KW-0560">Oxidoreductase</keyword>
<evidence type="ECO:0000256" key="2">
    <source>
        <dbReference type="ARBA" id="ARBA00010617"/>
    </source>
</evidence>
<protein>
    <recommendedName>
        <fullName evidence="9">Cytochrome P450</fullName>
    </recommendedName>
</protein>
<comment type="similarity">
    <text evidence="2">Belongs to the cytochrome P450 family.</text>
</comment>
<dbReference type="SUPFAM" id="SSF48264">
    <property type="entry name" value="Cytochrome P450"/>
    <property type="match status" value="1"/>
</dbReference>
<dbReference type="AlphaFoldDB" id="A0AAV5TQ04"/>
<proteinExistence type="inferred from homology"/>
<dbReference type="Proteomes" id="UP001432027">
    <property type="component" value="Unassembled WGS sequence"/>
</dbReference>
<keyword evidence="5" id="KW-0408">Iron</keyword>